<comment type="caution">
    <text evidence="1">The sequence shown here is derived from an EMBL/GenBank/DDBJ whole genome shotgun (WGS) entry which is preliminary data.</text>
</comment>
<proteinExistence type="predicted"/>
<keyword evidence="2" id="KW-1185">Reference proteome</keyword>
<name>A0ACC2RZU6_9FUNG</name>
<dbReference type="EMBL" id="QTSX02006396">
    <property type="protein sequence ID" value="KAJ9055538.1"/>
    <property type="molecule type" value="Genomic_DNA"/>
</dbReference>
<accession>A0ACC2RZU6</accession>
<dbReference type="Proteomes" id="UP001165960">
    <property type="component" value="Unassembled WGS sequence"/>
</dbReference>
<protein>
    <submittedName>
        <fullName evidence="1">Uncharacterized protein</fullName>
    </submittedName>
</protein>
<evidence type="ECO:0000313" key="1">
    <source>
        <dbReference type="EMBL" id="KAJ9055538.1"/>
    </source>
</evidence>
<organism evidence="1 2">
    <name type="scientific">Entomophthora muscae</name>
    <dbReference type="NCBI Taxonomy" id="34485"/>
    <lineage>
        <taxon>Eukaryota</taxon>
        <taxon>Fungi</taxon>
        <taxon>Fungi incertae sedis</taxon>
        <taxon>Zoopagomycota</taxon>
        <taxon>Entomophthoromycotina</taxon>
        <taxon>Entomophthoromycetes</taxon>
        <taxon>Entomophthorales</taxon>
        <taxon>Entomophthoraceae</taxon>
        <taxon>Entomophthora</taxon>
    </lineage>
</organism>
<evidence type="ECO:0000313" key="2">
    <source>
        <dbReference type="Proteomes" id="UP001165960"/>
    </source>
</evidence>
<gene>
    <name evidence="1" type="ORF">DSO57_1002833</name>
</gene>
<reference evidence="1" key="1">
    <citation type="submission" date="2022-04" db="EMBL/GenBank/DDBJ databases">
        <title>Genome of the entomopathogenic fungus Entomophthora muscae.</title>
        <authorList>
            <person name="Elya C."/>
            <person name="Lovett B.R."/>
            <person name="Lee E."/>
            <person name="Macias A.M."/>
            <person name="Hajek A.E."/>
            <person name="De Bivort B.L."/>
            <person name="Kasson M.T."/>
            <person name="De Fine Licht H.H."/>
            <person name="Stajich J.E."/>
        </authorList>
    </citation>
    <scope>NUCLEOTIDE SEQUENCE</scope>
    <source>
        <strain evidence="1">Berkeley</strain>
    </source>
</reference>
<sequence length="113" mass="13042">MLWIIHGQVNAHIVPFVFFLPNINEETYIHAFTILKQKLDDILPTLDDNSTEKRGLKKKKANPEATHEKQATSKNAPESLPYHATSMVDFEALQAKTFIKVFKIRPQGCFFHY</sequence>